<feature type="domain" description="DUF659" evidence="2">
    <location>
        <begin position="9"/>
        <end position="159"/>
    </location>
</feature>
<name>A0ABY8UCJ2_TETOB</name>
<dbReference type="EMBL" id="CP126217">
    <property type="protein sequence ID" value="WIA19075.1"/>
    <property type="molecule type" value="Genomic_DNA"/>
</dbReference>
<dbReference type="InterPro" id="IPR007021">
    <property type="entry name" value="DUF659"/>
</dbReference>
<dbReference type="Gene3D" id="1.10.510.10">
    <property type="entry name" value="Transferase(Phosphotransferase) domain 1"/>
    <property type="match status" value="1"/>
</dbReference>
<dbReference type="PANTHER" id="PTHR37171">
    <property type="entry name" value="SERINE/THREONINE-PROTEIN KINASE YRZF-RELATED"/>
    <property type="match status" value="1"/>
</dbReference>
<sequence>MKGKLIGRKALATTMLDKVYEKTQSKVEGFLQEQKYVATSTDAWSSSHNAGAHVLNVNAIANGTSVFLDMVFTGADSHTGNYIATQVESVLGKWTLLDKTVAFVTDWGSNMVKAGECLQEMLPHYAGGVNCLQHLISNGLKDFAKNESVASIIAKGKEVVQYLTGRTVPRAIYDEKKQQLSGTALVKAGTTRFGSNVLSMESVERNEKVLRATVGSDKFDSFIQSQSKATDKEAAIKFKGLINDTSSVLFSDIKWAVDTLAPFQSAIKEVEGDTAKLSDGYYAVQALTKHVEKISAAQGSYLNMMQDDDTPAQTLALAFDFATSGFAEAWDTRAKQATTDLVVAAAIVDPRYKDKLSSMPAADVVRGEAFIEQLAGRMMGQQAQTKAKGQLMNHKSRPREIGITPAAVAATQTAGVAPETFWTDISHSCAELSEAAGYSLDPLAVDKLSVAECVLGSYCFSPRSSGAGAELAGVSAMQQELESIQAKLERHEARLEEVRAGIHDAKASNNREEWQQLQALELELLGVIRELQAEKNRLSSQSGLLSAKEYIMQPLPRMPRRTSDRASSSMTQPRHARTFDGIEEMPGFVNKVNEFVHRLPEGPKKYNKLVYRATATQGEPEVMLNGGADESYVRACLIRAVEGVSEVAADLGIGTEYIDGGSGRSASFTDMLVRKCGTSVYADASRLVLGVFEVKGSWQLKLDGNMSLQAALADENLGPSVAKVIQQAYGDAVMDEAPLLLVSNWHTTFLFSRRLDDVRNKTLQVSQWAWDSTDVPPLGAFLYVLHRAHQLWHNDAKQQLPRAGVPVTPRSGYEVQLGSRQVQLGTHFDCSSMCLSSSSNRRVFKGLVDGSPAALKTFNVKDHYAMSAFVAEASAYVMLQAKWGVCMPKLLALGRLPHSGVPVLALSLGEPLSTQLLKQHGTAAKACLKGLHKAGFAHGDVRASNFLLIDGKVVVCDLETCCAADEQACDQDLDRLDCLLNSSS</sequence>
<proteinExistence type="predicted"/>
<evidence type="ECO:0000313" key="3">
    <source>
        <dbReference type="EMBL" id="WIA19075.1"/>
    </source>
</evidence>
<reference evidence="3 4" key="1">
    <citation type="submission" date="2023-05" db="EMBL/GenBank/DDBJ databases">
        <title>A 100% complete, gapless, phased diploid assembly of the Scenedesmus obliquus UTEX 3031 genome.</title>
        <authorList>
            <person name="Biondi T.C."/>
            <person name="Hanschen E.R."/>
            <person name="Kwon T."/>
            <person name="Eng W."/>
            <person name="Kruse C.P.S."/>
            <person name="Koehler S.I."/>
            <person name="Kunde Y."/>
            <person name="Gleasner C.D."/>
            <person name="You Mak K.T."/>
            <person name="Polle J."/>
            <person name="Hovde B.T."/>
            <person name="Starkenburg S.R."/>
        </authorList>
    </citation>
    <scope>NUCLEOTIDE SEQUENCE [LARGE SCALE GENOMIC DNA]</scope>
    <source>
        <strain evidence="3 4">DOE0152z</strain>
    </source>
</reference>
<keyword evidence="1" id="KW-0175">Coiled coil</keyword>
<evidence type="ECO:0000313" key="4">
    <source>
        <dbReference type="Proteomes" id="UP001244341"/>
    </source>
</evidence>
<gene>
    <name evidence="3" type="ORF">OEZ85_003729</name>
</gene>
<dbReference type="InterPro" id="IPR011009">
    <property type="entry name" value="Kinase-like_dom_sf"/>
</dbReference>
<organism evidence="3 4">
    <name type="scientific">Tetradesmus obliquus</name>
    <name type="common">Green alga</name>
    <name type="synonym">Acutodesmus obliquus</name>
    <dbReference type="NCBI Taxonomy" id="3088"/>
    <lineage>
        <taxon>Eukaryota</taxon>
        <taxon>Viridiplantae</taxon>
        <taxon>Chlorophyta</taxon>
        <taxon>core chlorophytes</taxon>
        <taxon>Chlorophyceae</taxon>
        <taxon>CS clade</taxon>
        <taxon>Sphaeropleales</taxon>
        <taxon>Scenedesmaceae</taxon>
        <taxon>Tetradesmus</taxon>
    </lineage>
</organism>
<evidence type="ECO:0000256" key="1">
    <source>
        <dbReference type="SAM" id="Coils"/>
    </source>
</evidence>
<dbReference type="InterPro" id="IPR012337">
    <property type="entry name" value="RNaseH-like_sf"/>
</dbReference>
<feature type="coiled-coil region" evidence="1">
    <location>
        <begin position="474"/>
        <end position="537"/>
    </location>
</feature>
<dbReference type="Proteomes" id="UP001244341">
    <property type="component" value="Chromosome 10b"/>
</dbReference>
<dbReference type="SUPFAM" id="SSF56112">
    <property type="entry name" value="Protein kinase-like (PK-like)"/>
    <property type="match status" value="1"/>
</dbReference>
<keyword evidence="4" id="KW-1185">Reference proteome</keyword>
<evidence type="ECO:0000259" key="2">
    <source>
        <dbReference type="Pfam" id="PF04937"/>
    </source>
</evidence>
<dbReference type="SUPFAM" id="SSF53098">
    <property type="entry name" value="Ribonuclease H-like"/>
    <property type="match status" value="1"/>
</dbReference>
<protein>
    <recommendedName>
        <fullName evidence="2">DUF659 domain-containing protein</fullName>
    </recommendedName>
</protein>
<accession>A0ABY8UCJ2</accession>
<dbReference type="PANTHER" id="PTHR37171:SF1">
    <property type="entry name" value="SERINE_THREONINE-PROTEIN KINASE YRZF-RELATED"/>
    <property type="match status" value="1"/>
</dbReference>
<dbReference type="Pfam" id="PF04937">
    <property type="entry name" value="DUF659"/>
    <property type="match status" value="1"/>
</dbReference>
<dbReference type="InterPro" id="IPR052396">
    <property type="entry name" value="Meiotic_Drive_Suppr_Kinase"/>
</dbReference>